<dbReference type="InterPro" id="IPR036822">
    <property type="entry name" value="CutC-like_dom_sf"/>
</dbReference>
<gene>
    <name evidence="3" type="ORF">DAEQUDRAFT_684282</name>
</gene>
<sequence length="274" mass="29719">MVLIANGSDTMFELEVCIDSVESAIAAVNGGADRLELCGSLAAGGGVTPSLGLFRAVTRAAPHVPIMVMIRPRTGDFVYSDAEVEVMLEDIRVFRDAGAAGVVFGILTHEGDIDVHCSTRLANEAHGMEICFHRAFDMTRNIHQAFRDVRRIPHLSRVLTSGYEPTCTTPAALANLTSLFRAMNEDDQHLDYDTARGLGILPGSGVSPSTIRSVLQELLPLGLRQIHMSGGRWLPGEAQYRRAGMGMGVGDGEWAVWRTSEERVREVAQIISES</sequence>
<dbReference type="OrthoDB" id="7392499at2759"/>
<dbReference type="STRING" id="1314783.A0A165TEN1"/>
<dbReference type="AlphaFoldDB" id="A0A165TEN1"/>
<dbReference type="InterPro" id="IPR005627">
    <property type="entry name" value="CutC-like"/>
</dbReference>
<dbReference type="Proteomes" id="UP000076727">
    <property type="component" value="Unassembled WGS sequence"/>
</dbReference>
<keyword evidence="4" id="KW-1185">Reference proteome</keyword>
<evidence type="ECO:0000313" key="3">
    <source>
        <dbReference type="EMBL" id="KZT73324.1"/>
    </source>
</evidence>
<dbReference type="PANTHER" id="PTHR12598:SF0">
    <property type="entry name" value="COPPER HOMEOSTASIS PROTEIN CUTC HOMOLOG"/>
    <property type="match status" value="1"/>
</dbReference>
<dbReference type="Gene3D" id="3.20.20.380">
    <property type="entry name" value="Copper homeostasis (CutC) domain"/>
    <property type="match status" value="1"/>
</dbReference>
<reference evidence="3 4" key="1">
    <citation type="journal article" date="2016" name="Mol. Biol. Evol.">
        <title>Comparative Genomics of Early-Diverging Mushroom-Forming Fungi Provides Insights into the Origins of Lignocellulose Decay Capabilities.</title>
        <authorList>
            <person name="Nagy L.G."/>
            <person name="Riley R."/>
            <person name="Tritt A."/>
            <person name="Adam C."/>
            <person name="Daum C."/>
            <person name="Floudas D."/>
            <person name="Sun H."/>
            <person name="Yadav J.S."/>
            <person name="Pangilinan J."/>
            <person name="Larsson K.H."/>
            <person name="Matsuura K."/>
            <person name="Barry K."/>
            <person name="Labutti K."/>
            <person name="Kuo R."/>
            <person name="Ohm R.A."/>
            <person name="Bhattacharya S.S."/>
            <person name="Shirouzu T."/>
            <person name="Yoshinaga Y."/>
            <person name="Martin F.M."/>
            <person name="Grigoriev I.V."/>
            <person name="Hibbett D.S."/>
        </authorList>
    </citation>
    <scope>NUCLEOTIDE SEQUENCE [LARGE SCALE GENOMIC DNA]</scope>
    <source>
        <strain evidence="3 4">L-15889</strain>
    </source>
</reference>
<dbReference type="EMBL" id="KV429037">
    <property type="protein sequence ID" value="KZT73324.1"/>
    <property type="molecule type" value="Genomic_DNA"/>
</dbReference>
<evidence type="ECO:0000256" key="1">
    <source>
        <dbReference type="ARBA" id="ARBA00007768"/>
    </source>
</evidence>
<proteinExistence type="inferred from homology"/>
<dbReference type="SUPFAM" id="SSF110395">
    <property type="entry name" value="CutC-like"/>
    <property type="match status" value="1"/>
</dbReference>
<dbReference type="Pfam" id="PF03932">
    <property type="entry name" value="CutC"/>
    <property type="match status" value="1"/>
</dbReference>
<comment type="similarity">
    <text evidence="1">Belongs to the CutC family.</text>
</comment>
<dbReference type="HAMAP" id="MF_00795">
    <property type="entry name" value="CutC"/>
    <property type="match status" value="1"/>
</dbReference>
<accession>A0A165TEN1</accession>
<dbReference type="PANTHER" id="PTHR12598">
    <property type="entry name" value="COPPER HOMEOSTASIS PROTEIN CUTC"/>
    <property type="match status" value="1"/>
</dbReference>
<dbReference type="GO" id="GO:0005507">
    <property type="term" value="F:copper ion binding"/>
    <property type="evidence" value="ECO:0007669"/>
    <property type="project" value="TreeGrafter"/>
</dbReference>
<organism evidence="3 4">
    <name type="scientific">Daedalea quercina L-15889</name>
    <dbReference type="NCBI Taxonomy" id="1314783"/>
    <lineage>
        <taxon>Eukaryota</taxon>
        <taxon>Fungi</taxon>
        <taxon>Dikarya</taxon>
        <taxon>Basidiomycota</taxon>
        <taxon>Agaricomycotina</taxon>
        <taxon>Agaricomycetes</taxon>
        <taxon>Polyporales</taxon>
        <taxon>Fomitopsis</taxon>
    </lineage>
</organism>
<protein>
    <recommendedName>
        <fullName evidence="2">Copper homeostasis protein cutC homolog</fullName>
    </recommendedName>
</protein>
<name>A0A165TEN1_9APHY</name>
<evidence type="ECO:0000313" key="4">
    <source>
        <dbReference type="Proteomes" id="UP000076727"/>
    </source>
</evidence>
<evidence type="ECO:0000256" key="2">
    <source>
        <dbReference type="ARBA" id="ARBA00019014"/>
    </source>
</evidence>